<dbReference type="InterPro" id="IPR036291">
    <property type="entry name" value="NAD(P)-bd_dom_sf"/>
</dbReference>
<dbReference type="GO" id="GO:0006633">
    <property type="term" value="P:fatty acid biosynthetic process"/>
    <property type="evidence" value="ECO:0007669"/>
    <property type="project" value="TreeGrafter"/>
</dbReference>
<dbReference type="GO" id="GO:0018449">
    <property type="term" value="F:1-phenylethanol dehydrogenase activity"/>
    <property type="evidence" value="ECO:0007669"/>
    <property type="project" value="UniProtKB-EC"/>
</dbReference>
<reference evidence="3" key="1">
    <citation type="submission" date="2018-01" db="EMBL/GenBank/DDBJ databases">
        <authorList>
            <person name="Regsiter A."/>
            <person name="William W."/>
        </authorList>
    </citation>
    <scope>NUCLEOTIDE SEQUENCE</scope>
    <source>
        <strain evidence="3">TRIP AH-1</strain>
    </source>
</reference>
<dbReference type="PROSITE" id="PS00061">
    <property type="entry name" value="ADH_SHORT"/>
    <property type="match status" value="1"/>
</dbReference>
<proteinExistence type="inferred from homology"/>
<name>A0A445N283_9BACT</name>
<comment type="similarity">
    <text evidence="1">Belongs to the short-chain dehydrogenases/reductases (SDR) family.</text>
</comment>
<sequence>MRLKDKVVIVTGGNQGIGRDYSLRFALEGAKVVICARKLDTSQQVVDEIKANGGEAMALKVDVSNEEDTKMMAKKTVEKYGKIDVLLNNAAIYSGLSMQPWDTITPEEWDWVFSVNVKGQWLTMKAVVPYMKQAGKGKIINTASTTMLMGIPFLLHYAASKAAVMGLTRCASAELGEFGITVNTICPGLTLTAASTEMPGQPPGLAEFVASMVHLKRNQQPTDLVGPALFLASDDSDFMTGQLVAVDGGMALH</sequence>
<protein>
    <submittedName>
        <fullName evidence="3">(S)-1-Phenylethanol dehydrogenase</fullName>
        <ecNumber evidence="3">1.1.1.311</ecNumber>
    </submittedName>
</protein>
<organism evidence="3">
    <name type="scientific">uncultured Desulfobacterium sp</name>
    <dbReference type="NCBI Taxonomy" id="201089"/>
    <lineage>
        <taxon>Bacteria</taxon>
        <taxon>Pseudomonadati</taxon>
        <taxon>Thermodesulfobacteriota</taxon>
        <taxon>Desulfobacteria</taxon>
        <taxon>Desulfobacterales</taxon>
        <taxon>Desulfobacteriaceae</taxon>
        <taxon>Desulfobacterium</taxon>
        <taxon>environmental samples</taxon>
    </lineage>
</organism>
<dbReference type="FunFam" id="3.40.50.720:FF:000084">
    <property type="entry name" value="Short-chain dehydrogenase reductase"/>
    <property type="match status" value="1"/>
</dbReference>
<dbReference type="CDD" id="cd05233">
    <property type="entry name" value="SDR_c"/>
    <property type="match status" value="1"/>
</dbReference>
<dbReference type="PANTHER" id="PTHR42760">
    <property type="entry name" value="SHORT-CHAIN DEHYDROGENASES/REDUCTASES FAMILY MEMBER"/>
    <property type="match status" value="1"/>
</dbReference>
<dbReference type="Pfam" id="PF13561">
    <property type="entry name" value="adh_short_C2"/>
    <property type="match status" value="1"/>
</dbReference>
<dbReference type="GO" id="GO:0016616">
    <property type="term" value="F:oxidoreductase activity, acting on the CH-OH group of donors, NAD or NADP as acceptor"/>
    <property type="evidence" value="ECO:0007669"/>
    <property type="project" value="TreeGrafter"/>
</dbReference>
<dbReference type="InterPro" id="IPR020904">
    <property type="entry name" value="Sc_DH/Rdtase_CS"/>
</dbReference>
<dbReference type="InterPro" id="IPR002347">
    <property type="entry name" value="SDR_fam"/>
</dbReference>
<keyword evidence="2 3" id="KW-0560">Oxidoreductase</keyword>
<gene>
    <name evidence="3" type="primary">ped</name>
    <name evidence="3" type="ORF">PITCH_A760024</name>
</gene>
<dbReference type="PRINTS" id="PR00081">
    <property type="entry name" value="GDHRDH"/>
</dbReference>
<dbReference type="NCBIfam" id="NF005559">
    <property type="entry name" value="PRK07231.1"/>
    <property type="match status" value="1"/>
</dbReference>
<dbReference type="EMBL" id="OJIN01000221">
    <property type="protein sequence ID" value="SPD75814.1"/>
    <property type="molecule type" value="Genomic_DNA"/>
</dbReference>
<evidence type="ECO:0000256" key="1">
    <source>
        <dbReference type="ARBA" id="ARBA00006484"/>
    </source>
</evidence>
<dbReference type="Gene3D" id="3.40.50.720">
    <property type="entry name" value="NAD(P)-binding Rossmann-like Domain"/>
    <property type="match status" value="1"/>
</dbReference>
<dbReference type="EC" id="1.1.1.311" evidence="3"/>
<accession>A0A445N283</accession>
<dbReference type="SUPFAM" id="SSF51735">
    <property type="entry name" value="NAD(P)-binding Rossmann-fold domains"/>
    <property type="match status" value="1"/>
</dbReference>
<evidence type="ECO:0000256" key="2">
    <source>
        <dbReference type="ARBA" id="ARBA00023002"/>
    </source>
</evidence>
<evidence type="ECO:0000313" key="3">
    <source>
        <dbReference type="EMBL" id="SPD75814.1"/>
    </source>
</evidence>
<dbReference type="PRINTS" id="PR00080">
    <property type="entry name" value="SDRFAMILY"/>
</dbReference>
<dbReference type="AlphaFoldDB" id="A0A445N283"/>
<dbReference type="GO" id="GO:0048038">
    <property type="term" value="F:quinone binding"/>
    <property type="evidence" value="ECO:0007669"/>
    <property type="project" value="TreeGrafter"/>
</dbReference>
<dbReference type="PANTHER" id="PTHR42760:SF133">
    <property type="entry name" value="3-OXOACYL-[ACYL-CARRIER-PROTEIN] REDUCTASE"/>
    <property type="match status" value="1"/>
</dbReference>